<dbReference type="AlphaFoldDB" id="A0A8C0D345"/>
<name>A0A8C0D345_BALMU</name>
<evidence type="ECO:0008006" key="3">
    <source>
        <dbReference type="Google" id="ProtNLM"/>
    </source>
</evidence>
<evidence type="ECO:0000313" key="2">
    <source>
        <dbReference type="Ensembl" id="ENSBMSP00010014063.1"/>
    </source>
</evidence>
<accession>A0A8C0D345</accession>
<sequence>VAVWEAEGLSLHHRELLTPRALTGDGHTHPHGQPPGVQLYCPACRATCGSGKAFENHCCPLEHTQMLALDMAVPWKHRSLPAGLSMLGLCPRPNLCEFGDVCIKAHSEQELQEWTQRAGTVALREHTAWREGLLPYQARPLWRPRECVGAGLGPGFPVCLAEAAEGVSMHFNQPLAHQAQEKQTQHAWTFTEVRGQHSRGWVSWGLGSAVASPEAVIRLPCGVILGGYLVQRRRGQAGHPEGPTQHHHLAQHPQGLSDPVLQREPRGSEVQRGQGPCWCHSPEAGGEGVVCAPAWTLMAGTGSRGHLTIVFSPRHPCYTWPCSSRRREQTSHWQPPASLQAGSSCWGSASARPAPSPAPGWGACAELLLRHRPAMGGLPLLPLASAAEVAGAAAGPGAPLGALGDASAWPSGGAGALARWQLPRGAWRGEDGQVQGACSGPGGLSRRPRPGPICAASYRQRLHQRLHEEEAALQQLVAEWVGPASGRGPWRASQATALVTDP</sequence>
<dbReference type="GeneTree" id="ENSGT00940000178207"/>
<proteinExistence type="predicted"/>
<feature type="region of interest" description="Disordered" evidence="1">
    <location>
        <begin position="431"/>
        <end position="450"/>
    </location>
</feature>
<organism evidence="2">
    <name type="scientific">Balaenoptera musculus</name>
    <name type="common">Blue whale</name>
    <dbReference type="NCBI Taxonomy" id="9771"/>
    <lineage>
        <taxon>Eukaryota</taxon>
        <taxon>Metazoa</taxon>
        <taxon>Chordata</taxon>
        <taxon>Craniata</taxon>
        <taxon>Vertebrata</taxon>
        <taxon>Euteleostomi</taxon>
        <taxon>Mammalia</taxon>
        <taxon>Eutheria</taxon>
        <taxon>Laurasiatheria</taxon>
        <taxon>Artiodactyla</taxon>
        <taxon>Whippomorpha</taxon>
        <taxon>Cetacea</taxon>
        <taxon>Mysticeti</taxon>
        <taxon>Balaenopteridae</taxon>
        <taxon>Balaenoptera</taxon>
    </lineage>
</organism>
<evidence type="ECO:0000256" key="1">
    <source>
        <dbReference type="SAM" id="MobiDB-lite"/>
    </source>
</evidence>
<dbReference type="Ensembl" id="ENSBMST00010015592.1">
    <property type="protein sequence ID" value="ENSBMSP00010014063.1"/>
    <property type="gene ID" value="ENSBMSG00010010275.1"/>
</dbReference>
<feature type="region of interest" description="Disordered" evidence="1">
    <location>
        <begin position="235"/>
        <end position="274"/>
    </location>
</feature>
<protein>
    <recommendedName>
        <fullName evidence="3">C3H1-type domain-containing protein</fullName>
    </recommendedName>
</protein>
<reference evidence="2" key="1">
    <citation type="submission" date="2023-09" db="UniProtKB">
        <authorList>
            <consortium name="Ensembl"/>
        </authorList>
    </citation>
    <scope>IDENTIFICATION</scope>
</reference>